<feature type="transmembrane region" description="Helical" evidence="2">
    <location>
        <begin position="127"/>
        <end position="148"/>
    </location>
</feature>
<evidence type="ECO:0000256" key="1">
    <source>
        <dbReference type="SAM" id="MobiDB-lite"/>
    </source>
</evidence>
<keyword evidence="4" id="KW-1185">Reference proteome</keyword>
<dbReference type="AlphaFoldDB" id="A0A4Z0C2P7"/>
<organism evidence="3 4">
    <name type="scientific">Ramlibacter henchirensis</name>
    <dbReference type="NCBI Taxonomy" id="204072"/>
    <lineage>
        <taxon>Bacteria</taxon>
        <taxon>Pseudomonadati</taxon>
        <taxon>Pseudomonadota</taxon>
        <taxon>Betaproteobacteria</taxon>
        <taxon>Burkholderiales</taxon>
        <taxon>Comamonadaceae</taxon>
        <taxon>Ramlibacter</taxon>
    </lineage>
</organism>
<feature type="compositionally biased region" description="Low complexity" evidence="1">
    <location>
        <begin position="304"/>
        <end position="319"/>
    </location>
</feature>
<reference evidence="3 4" key="1">
    <citation type="submission" date="2019-03" db="EMBL/GenBank/DDBJ databases">
        <title>Ramlibacter henchirensis DSM 14656, whole genome shotgun sequence.</title>
        <authorList>
            <person name="Zhang X."/>
            <person name="Feng G."/>
            <person name="Zhu H."/>
        </authorList>
    </citation>
    <scope>NUCLEOTIDE SEQUENCE [LARGE SCALE GENOMIC DNA]</scope>
    <source>
        <strain evidence="3 4">DSM 14656</strain>
    </source>
</reference>
<dbReference type="OrthoDB" id="8812328at2"/>
<keyword evidence="2" id="KW-0812">Transmembrane</keyword>
<protein>
    <submittedName>
        <fullName evidence="3">DUF2243 domain-containing protein</fullName>
    </submittedName>
</protein>
<dbReference type="Proteomes" id="UP000298180">
    <property type="component" value="Unassembled WGS sequence"/>
</dbReference>
<evidence type="ECO:0000256" key="2">
    <source>
        <dbReference type="SAM" id="Phobius"/>
    </source>
</evidence>
<feature type="transmembrane region" description="Helical" evidence="2">
    <location>
        <begin position="160"/>
        <end position="180"/>
    </location>
</feature>
<dbReference type="EMBL" id="SMLM01000001">
    <property type="protein sequence ID" value="TFZ05124.1"/>
    <property type="molecule type" value="Genomic_DNA"/>
</dbReference>
<gene>
    <name evidence="3" type="ORF">EZ313_00110</name>
</gene>
<comment type="caution">
    <text evidence="3">The sequence shown here is derived from an EMBL/GenBank/DDBJ whole genome shotgun (WGS) entry which is preliminary data.</text>
</comment>
<dbReference type="Pfam" id="PF10002">
    <property type="entry name" value="DUF2243"/>
    <property type="match status" value="1"/>
</dbReference>
<proteinExistence type="predicted"/>
<sequence>MAVLPASLRSPFGAALVLGLALGGFFDGILLHQVLEWHHLLSNLDAVSDLRTQILADGLFHLLMFVLAVAALLALGRRWGATGHESAGRTLLAGALYGFALWHVIDAVAFHWLLGLHRVRVDVPDPLFWDLLWLAVFGAVPFLIAHWLRRKPPGGSGRRATAGLGVLVLGGGIASAWPASNSSDEAMVLFLPGISPVHAFEALARMDARVRWVDGGGGVWAVQWSRRPSALELLREGAVLAGGTALGLGCVGSMRLAERGAGSALQTPAQQPDAAVRVLQQRAVDDEDVAAPADRQFGDQQPLAAPVEAAPRVPAVRHH</sequence>
<keyword evidence="2" id="KW-1133">Transmembrane helix</keyword>
<feature type="transmembrane region" description="Helical" evidence="2">
    <location>
        <begin position="54"/>
        <end position="75"/>
    </location>
</feature>
<name>A0A4Z0C2P7_9BURK</name>
<dbReference type="RefSeq" id="WP_135261205.1">
    <property type="nucleotide sequence ID" value="NZ_SMLM01000001.1"/>
</dbReference>
<keyword evidence="2" id="KW-0472">Membrane</keyword>
<evidence type="ECO:0000313" key="3">
    <source>
        <dbReference type="EMBL" id="TFZ05124.1"/>
    </source>
</evidence>
<feature type="region of interest" description="Disordered" evidence="1">
    <location>
        <begin position="295"/>
        <end position="319"/>
    </location>
</feature>
<accession>A0A4Z0C2P7</accession>
<feature type="transmembrane region" description="Helical" evidence="2">
    <location>
        <begin position="12"/>
        <end position="34"/>
    </location>
</feature>
<evidence type="ECO:0000313" key="4">
    <source>
        <dbReference type="Proteomes" id="UP000298180"/>
    </source>
</evidence>
<feature type="transmembrane region" description="Helical" evidence="2">
    <location>
        <begin position="96"/>
        <end position="115"/>
    </location>
</feature>
<dbReference type="InterPro" id="IPR018719">
    <property type="entry name" value="DUF2243_membrane"/>
</dbReference>